<dbReference type="Proteomes" id="UP000574690">
    <property type="component" value="Unassembled WGS sequence"/>
</dbReference>
<protein>
    <recommendedName>
        <fullName evidence="3">Ribbon-helix-helix CopG family protein</fullName>
    </recommendedName>
</protein>
<accession>A0A850C9X9</accession>
<dbReference type="SUPFAM" id="SSF47598">
    <property type="entry name" value="Ribbon-helix-helix"/>
    <property type="match status" value="1"/>
</dbReference>
<proteinExistence type="predicted"/>
<name>A0A850C9X9_9ACTN</name>
<dbReference type="GO" id="GO:0006355">
    <property type="term" value="P:regulation of DNA-templated transcription"/>
    <property type="evidence" value="ECO:0007669"/>
    <property type="project" value="InterPro"/>
</dbReference>
<dbReference type="EMBL" id="JABFXE010000271">
    <property type="protein sequence ID" value="NUQ88076.1"/>
    <property type="molecule type" value="Genomic_DNA"/>
</dbReference>
<evidence type="ECO:0008006" key="3">
    <source>
        <dbReference type="Google" id="ProtNLM"/>
    </source>
</evidence>
<sequence length="81" mass="8949">MTNVLIRSLTEAEVAELRAMAEAQHMSLQAFMADLVRKTIAGNHNRLKLAEIEARLKTMPSATFTVEDVLAAKDAPRRGVE</sequence>
<comment type="caution">
    <text evidence="1">The sequence shown here is derived from an EMBL/GenBank/DDBJ whole genome shotgun (WGS) entry which is preliminary data.</text>
</comment>
<dbReference type="InterPro" id="IPR010985">
    <property type="entry name" value="Ribbon_hlx_hlx"/>
</dbReference>
<evidence type="ECO:0000313" key="2">
    <source>
        <dbReference type="Proteomes" id="UP000574690"/>
    </source>
</evidence>
<dbReference type="AlphaFoldDB" id="A0A850C9X9"/>
<organism evidence="1 2">
    <name type="scientific">Glycomyces artemisiae</name>
    <dbReference type="NCBI Taxonomy" id="1076443"/>
    <lineage>
        <taxon>Bacteria</taxon>
        <taxon>Bacillati</taxon>
        <taxon>Actinomycetota</taxon>
        <taxon>Actinomycetes</taxon>
        <taxon>Glycomycetales</taxon>
        <taxon>Glycomycetaceae</taxon>
        <taxon>Glycomyces</taxon>
    </lineage>
</organism>
<evidence type="ECO:0000313" key="1">
    <source>
        <dbReference type="EMBL" id="NUQ88076.1"/>
    </source>
</evidence>
<gene>
    <name evidence="1" type="ORF">HOQ43_06390</name>
</gene>
<reference evidence="1 2" key="1">
    <citation type="submission" date="2020-05" db="EMBL/GenBank/DDBJ databases">
        <title>DNA-SIP metagenomic assembled genomes.</title>
        <authorList>
            <person name="Yu J."/>
        </authorList>
    </citation>
    <scope>NUCLEOTIDE SEQUENCE [LARGE SCALE GENOMIC DNA]</scope>
    <source>
        <strain evidence="1">Bin5.27</strain>
    </source>
</reference>